<dbReference type="PANTHER" id="PTHR13743:SF86">
    <property type="entry name" value="LYSOSOMAL-TRAFFICKING REGULATOR"/>
    <property type="match status" value="1"/>
</dbReference>
<dbReference type="CDD" id="cd01201">
    <property type="entry name" value="PH_BEACH"/>
    <property type="match status" value="1"/>
</dbReference>
<dbReference type="EMBL" id="GFPF01009530">
    <property type="protein sequence ID" value="MAA20676.1"/>
    <property type="molecule type" value="Transcribed_RNA"/>
</dbReference>
<dbReference type="InterPro" id="IPR023362">
    <property type="entry name" value="PH-BEACH_dom"/>
</dbReference>
<protein>
    <submittedName>
        <fullName evidence="7">Lysosomal-trafficking regulator</fullName>
    </submittedName>
</protein>
<dbReference type="FunFam" id="1.10.1540.10:FF:000001">
    <property type="entry name" value="neurobeachin isoform X1"/>
    <property type="match status" value="1"/>
</dbReference>
<dbReference type="InterPro" id="IPR036372">
    <property type="entry name" value="BEACH_dom_sf"/>
</dbReference>
<dbReference type="Gene3D" id="1.10.1540.10">
    <property type="entry name" value="BEACH domain"/>
    <property type="match status" value="1"/>
</dbReference>
<evidence type="ECO:0000259" key="5">
    <source>
        <dbReference type="PROSITE" id="PS50197"/>
    </source>
</evidence>
<dbReference type="Gene3D" id="2.30.29.30">
    <property type="entry name" value="Pleckstrin-homology domain (PH domain)/Phosphotyrosine-binding domain (PTB)"/>
    <property type="match status" value="1"/>
</dbReference>
<dbReference type="InterPro" id="IPR011993">
    <property type="entry name" value="PH-like_dom_sf"/>
</dbReference>
<dbReference type="InterPro" id="IPR000409">
    <property type="entry name" value="BEACH_dom"/>
</dbReference>
<dbReference type="PANTHER" id="PTHR13743">
    <property type="entry name" value="BEIGE/BEACH-RELATED"/>
    <property type="match status" value="1"/>
</dbReference>
<dbReference type="InterPro" id="IPR019775">
    <property type="entry name" value="WD40_repeat_CS"/>
</dbReference>
<dbReference type="InterPro" id="IPR036322">
    <property type="entry name" value="WD40_repeat_dom_sf"/>
</dbReference>
<dbReference type="SUPFAM" id="SSF50729">
    <property type="entry name" value="PH domain-like"/>
    <property type="match status" value="1"/>
</dbReference>
<dbReference type="PROSITE" id="PS50082">
    <property type="entry name" value="WD_REPEATS_2"/>
    <property type="match status" value="1"/>
</dbReference>
<evidence type="ECO:0000256" key="3">
    <source>
        <dbReference type="PROSITE-ProRule" id="PRU00221"/>
    </source>
</evidence>
<dbReference type="SUPFAM" id="SSF48371">
    <property type="entry name" value="ARM repeat"/>
    <property type="match status" value="1"/>
</dbReference>
<dbReference type="Pfam" id="PF14844">
    <property type="entry name" value="PH_BEACH"/>
    <property type="match status" value="1"/>
</dbReference>
<dbReference type="SUPFAM" id="SSF50978">
    <property type="entry name" value="WD40 repeat-like"/>
    <property type="match status" value="1"/>
</dbReference>
<dbReference type="SMART" id="SM01026">
    <property type="entry name" value="Beach"/>
    <property type="match status" value="1"/>
</dbReference>
<feature type="repeat" description="WD" evidence="3">
    <location>
        <begin position="3108"/>
        <end position="3149"/>
    </location>
</feature>
<sequence>MSEMQERKASRELKEAWHRFIAAPSRSRELQSQLLDIFLVKLIVEYRNVPSHVQLTEWVSAGNVLAHQLMLEVHEACSGDDPAPCREFMLGGRGWKLLWGLVRIGSQSLPCCKELSRVAISLLSFFSKLEEPWSPGSFEWEFEERDLMACSLATTSTAKSSLKHRRCRQKRRLDSTSDSSASTDSDHMEVPSPVLRTSTALFLSNKDPLESASEGWEDRLYVRRSGPIEDTLTDEEAAILGACVAPSFLLNCLVTLLTQSCRGADRKGDRWQAIATSISGLCLPGALEIFGSLSYSPPAGSQLKQLLGQPSSQSLQRKVLRLIVTAASQLLHAGCGYSHQSIRKYRILSTLLDSCQPALDAGDSDSVVESMCAALIFVRDAVRSFPSSEGSLNWVVEAVHRLCSHGSLQAMVRAANRSSCTIVAGLIAEIVLSLKRAKSARRQGVAFHHHDMLLGTQLRHSMSEPLSGCCIASLCTVLLNAPFLSTQALLRCGVCCCMALDEVFVPLLKDFGSQPAEEKRQILQLLQKCLCVQMGLFLQVCFSCRDRLDRGDDTCATYSTLLSRGDAETQTLIGRHLLGIVKVARPAFRDLICTQVALPCFLEFDFADATNAEPELNPLWFSVSAFSLLGADASMVFPAKSVQTTLLYRLLSPSVAPVYRHAALVLIETLILAYVSSIRTDEEKAEDSGSTENSLMQSSSDADSNALATFTHFLATVTKEFMRKVRPLVTMQSVESLNESAAEEGLDADSASDREAELSTLAELWLSCRHVAQCSAVRLHLRAGNCCTEAYRFLLWLADETVQPGPCSRKVFPALETMLALLLQLCPVRLWYQSECLQRKELVRELRNRLHGCPSVNRTAAEWRCLLDALLGNLVHWTRVPTLSSRSKVESSLVSRATLLRKEPDTASLAPTADEELGYEADSESSPDEYVASEGALSVSRDGGDMSVVCYEEVCSLVLDLVCRLCPSRPEVALHAIQRLTTLCSQHPLLLTLFVKQGAVGKLCHGLGCLLHLPDQPDLPEHHTLELQESLVSLLVLFCRRSLSAQDLVAYMGLLKGTQSAFGPILQGLLALANGGDHGPQCWLQFPPLAADDDDEVMLLPTLQQEDEERGGQLAGLPHGGASNQAVLMLPLEDHGGWCPRKEGFSLAFWLALRWSSVLGHEDSTRLHLVSLGCGPFLCELWAEDVEKGTVSLWLTQNGTSAAESAACNAASQCSFERALASHGWHHLTLTYHEHVPRNTTETSCYASVTLTVDGRHSRSWHLPLEGQGGDSCLHQPGPVLWIGQSAGTGTSVALVSGGVSWSLGNLLLFRGSCLSSAECLALYSRGADAVVPTSCLLSEDEDSARVDISPGLVRKGSLKKWLGPSQFRGVLATLEDEIMVWFSPQRSDSFVSYPHSSQAFSSFLAASKKRKRSGLPESKAAQRLSPVQLQWQKQIHHAAASLGGPGLFLFLLARVVECTTEDGPQAAALELALGMLGQPSATWGTPRMLVGASEALNLLGQLVENQRWAADSPRCLLVAVNACSSRPLLQWDGESSVEAVRHPTGQEPLLVWPQLASTLLEHWRPGAGRRRLLGAMWALLRERHPHREHNLAQAAPLLGSLLTALRRLLVDESQGSLGHPGTLPLVLKLLGALVPAAGELAQRLSACLDLLLLLHRASNAHVAQGRSAFYSLPPQDCAPNCAGFSVFETSRTAPSSLASSPLSGSFGHLLGMVSRSAPSEGIRKIREPDVPKVVKIRPNAVPADLYNSLDGNSLVDANLASVHGEPAQPCPALVKPGPKPTATEALSLLLSGEIEAGGQSHNRAEELPRPGCPFEGSIRHPMTSSPIPVSPNPWAEMEEEPTEAKDDMTGLVLGLLKLLQDILVATPENVVREKLEPVVRLEALLILAHNENALVRNQVLCVLEAYLSKASTEVEAHFLKAKGFQLLGLQLAHYPATAALVQSCCRILLGRPLYLARRIPHGSIPDQASNRASVTLLLSLLPRTVHDAVLCIGTLSLLQQLCDNIEGAARLLYSNGLGESLASMIVAAPRELILSRSPSTGHGEGFVDLVLAVVRSASLETSRLSMEQSGKISMECFHSLCSLFARLSEAHNTRCGETCKVVPLFRECQAKLYLSALEHIESFCTDEKRSQSSPSLLEAFASLPTPMAPDVAPLSPDVHHGGRHSNYTETNGSSHEHATPSMSTLSRELGAWFALACDFIIYQELSCERPPTELSLVSVLLKKAVAGTALSHLSKKSKRKLSSRERLLSSLKQVFQPQLSRLCVNLLAPGQHPALRIHVAEVLMSCEQHRQALKTTLGSSSDIRLQVRTFVQEMLSASAARSDANVSSAVVSLVAVLAQELPSVLPRNPKQEVQTDEEQIKERWLNQWTAQRDTWLSQTALGPERKNGRLRKLEAKASQVVAEGARVTRSVAELLHALRKEVLHEAKARSGRDMVLKQTWSRLAAQLTHERAPWHLPESFPTTWELDPTEGPSRIRRRLRRAFLPVDPKFMLPEHQKSQKAALPPLHFLYDTSASHMESATFLHHLYINERITHTCKCIKICPSSDMPGEVLLGETSLQFVPDQLGKYKGSLGEVEARHEVWPYKDVQEVLLRRFRLRDNALELFLRNGVTALLAFHTTQDRNEFCRQLWQCPHLDLDPSESLESLSHRWQERCLGNFDYLTQLNKLAGRSFNDLMQYPVFPFVLANYADDVLDLCDSANFRCLERPMAVQDPAREEHYRHNFRVERAASPSERFYPWLGPYHYGSHYSNSGTVLHFLVRLPPFTQMFLAYQDQQFDLPDRTFHDVHTTWRLASSESPTDVKELIPEFFFLPEFLVNMQGFNFGKRQTGELVADVQLPPWCRGDPRLFILIHRQALESDYVTEHLGHWIDLVFGYKQTGKAAEEAINVFHPATYYGVDVSSVANDTVSQRALETMIRTYGQMPKQLFSNPHPLVTLSLADSQRSAVNSPSTQAAMAEVRGLRWGSYVGSPSKPPARLVLWRSTHKDQTLVSHLLSLRTNDVWGLPANSCLLLTYSNSSGPKASLQTYIQSTALVSWQHADGFVRLKLQKDEPAQPLLSPCPGDMVSTCATAPGCPLIFVGYASGLLTAHAIKLANSKVEHPSRPTCLLGHTDAVTRVEVCTAFGLVVTTSRDGSCIAWDLNRLEYVRTLIAGSSPIMLACISSTLGDVATVETTEGSSGSCLRVHTINGARVGQLSMDMAIGAVCYSAAPEGTSINVLAAGCEDGCIRLWSSWDLSPVQEIRSEKCILPIISLTYSQDQQHLYAVDNHGEVFAWEAQEGSRVPRFHVLL</sequence>
<dbReference type="PROSITE" id="PS51783">
    <property type="entry name" value="PH_BEACH"/>
    <property type="match status" value="1"/>
</dbReference>
<dbReference type="SMART" id="SM00320">
    <property type="entry name" value="WD40"/>
    <property type="match status" value="3"/>
</dbReference>
<dbReference type="InterPro" id="IPR016024">
    <property type="entry name" value="ARM-type_fold"/>
</dbReference>
<evidence type="ECO:0000313" key="7">
    <source>
        <dbReference type="EMBL" id="MAA20676.1"/>
    </source>
</evidence>
<name>A0A224YSX1_9ACAR</name>
<dbReference type="InterPro" id="IPR015943">
    <property type="entry name" value="WD40/YVTN_repeat-like_dom_sf"/>
</dbReference>
<dbReference type="InterPro" id="IPR001680">
    <property type="entry name" value="WD40_rpt"/>
</dbReference>
<evidence type="ECO:0000256" key="4">
    <source>
        <dbReference type="SAM" id="MobiDB-lite"/>
    </source>
</evidence>
<reference evidence="7" key="1">
    <citation type="journal article" date="2017" name="Parasit. Vectors">
        <title>Sialotranscriptomics of Rhipicephalus zambeziensis reveals intricate expression profiles of secretory proteins and suggests tight temporal transcriptional regulation during blood-feeding.</title>
        <authorList>
            <person name="de Castro M.H."/>
            <person name="de Klerk D."/>
            <person name="Pienaar R."/>
            <person name="Rees D.J.G."/>
            <person name="Mans B.J."/>
        </authorList>
    </citation>
    <scope>NUCLEOTIDE SEQUENCE</scope>
    <source>
        <tissue evidence="7">Salivary glands</tissue>
    </source>
</reference>
<dbReference type="PROSITE" id="PS00678">
    <property type="entry name" value="WD_REPEATS_1"/>
    <property type="match status" value="1"/>
</dbReference>
<accession>A0A224YSX1</accession>
<dbReference type="Gene3D" id="2.130.10.10">
    <property type="entry name" value="YVTN repeat-like/Quinoprotein amine dehydrogenase"/>
    <property type="match status" value="1"/>
</dbReference>
<feature type="domain" description="BEACH" evidence="5">
    <location>
        <begin position="2636"/>
        <end position="2935"/>
    </location>
</feature>
<dbReference type="PROSITE" id="PS50197">
    <property type="entry name" value="BEACH"/>
    <property type="match status" value="1"/>
</dbReference>
<feature type="region of interest" description="Disordered" evidence="4">
    <location>
        <begin position="163"/>
        <end position="191"/>
    </location>
</feature>
<feature type="region of interest" description="Disordered" evidence="4">
    <location>
        <begin position="2152"/>
        <end position="2182"/>
    </location>
</feature>
<keyword evidence="1 3" id="KW-0853">WD repeat</keyword>
<dbReference type="SUPFAM" id="SSF81837">
    <property type="entry name" value="BEACH domain"/>
    <property type="match status" value="1"/>
</dbReference>
<dbReference type="CDD" id="cd06071">
    <property type="entry name" value="Beach"/>
    <property type="match status" value="1"/>
</dbReference>
<dbReference type="Pfam" id="PF02138">
    <property type="entry name" value="Beach"/>
    <property type="match status" value="1"/>
</dbReference>
<organism evidence="7">
    <name type="scientific">Rhipicephalus zambeziensis</name>
    <dbReference type="NCBI Taxonomy" id="60191"/>
    <lineage>
        <taxon>Eukaryota</taxon>
        <taxon>Metazoa</taxon>
        <taxon>Ecdysozoa</taxon>
        <taxon>Arthropoda</taxon>
        <taxon>Chelicerata</taxon>
        <taxon>Arachnida</taxon>
        <taxon>Acari</taxon>
        <taxon>Parasitiformes</taxon>
        <taxon>Ixodida</taxon>
        <taxon>Ixodoidea</taxon>
        <taxon>Ixodidae</taxon>
        <taxon>Rhipicephalinae</taxon>
        <taxon>Rhipicephalus</taxon>
        <taxon>Rhipicephalus</taxon>
    </lineage>
</organism>
<evidence type="ECO:0000259" key="6">
    <source>
        <dbReference type="PROSITE" id="PS51783"/>
    </source>
</evidence>
<evidence type="ECO:0000256" key="2">
    <source>
        <dbReference type="ARBA" id="ARBA00022737"/>
    </source>
</evidence>
<keyword evidence="2" id="KW-0677">Repeat</keyword>
<evidence type="ECO:0000256" key="1">
    <source>
        <dbReference type="ARBA" id="ARBA00022574"/>
    </source>
</evidence>
<feature type="domain" description="BEACH-type PH" evidence="6">
    <location>
        <begin position="2528"/>
        <end position="2631"/>
    </location>
</feature>
<proteinExistence type="predicted"/>
<dbReference type="InterPro" id="IPR050865">
    <property type="entry name" value="BEACH_Domain"/>
</dbReference>